<evidence type="ECO:0000256" key="7">
    <source>
        <dbReference type="ARBA" id="ARBA00022833"/>
    </source>
</evidence>
<dbReference type="PANTHER" id="PTHR30390:SF7">
    <property type="entry name" value="PHOSPHOHEPTOSE ISOMERASE"/>
    <property type="match status" value="1"/>
</dbReference>
<name>A0A4D6XVU4_9GAMM</name>
<dbReference type="GO" id="GO:0097367">
    <property type="term" value="F:carbohydrate derivative binding"/>
    <property type="evidence" value="ECO:0007669"/>
    <property type="project" value="InterPro"/>
</dbReference>
<keyword evidence="8 10" id="KW-0413">Isomerase</keyword>
<evidence type="ECO:0000256" key="2">
    <source>
        <dbReference type="ARBA" id="ARBA00003172"/>
    </source>
</evidence>
<keyword evidence="7 10" id="KW-0862">Zinc</keyword>
<protein>
    <recommendedName>
        <fullName evidence="10">Phosphoheptose isomerase</fullName>
        <ecNumber evidence="10">5.3.1.28</ecNumber>
    </recommendedName>
    <alternativeName>
        <fullName evidence="10">Sedoheptulose 7-phosphate isomerase</fullName>
    </alternativeName>
</protein>
<evidence type="ECO:0000256" key="4">
    <source>
        <dbReference type="ARBA" id="ARBA00009894"/>
    </source>
</evidence>
<feature type="binding site" evidence="10">
    <location>
        <position position="174"/>
    </location>
    <ligand>
        <name>Zn(2+)</name>
        <dbReference type="ChEBI" id="CHEBI:29105"/>
    </ligand>
</feature>
<evidence type="ECO:0000259" key="11">
    <source>
        <dbReference type="PROSITE" id="PS51464"/>
    </source>
</evidence>
<evidence type="ECO:0000256" key="3">
    <source>
        <dbReference type="ARBA" id="ARBA00004496"/>
    </source>
</evidence>
<evidence type="ECO:0000256" key="6">
    <source>
        <dbReference type="ARBA" id="ARBA00022723"/>
    </source>
</evidence>
<reference evidence="12 13" key="2">
    <citation type="submission" date="2019-05" db="EMBL/GenBank/DDBJ databases">
        <title>Genome evolution of the obligate endosymbiont Buchnera aphidicola.</title>
        <authorList>
            <person name="Moran N.A."/>
        </authorList>
    </citation>
    <scope>NUCLEOTIDE SEQUENCE [LARGE SCALE GENOMIC DNA]</scope>
    <source>
        <strain evidence="12 13">Hta</strain>
    </source>
</reference>
<dbReference type="Gene3D" id="3.40.50.10490">
    <property type="entry name" value="Glucose-6-phosphate isomerase like protein, domain 1"/>
    <property type="match status" value="1"/>
</dbReference>
<organism evidence="12 13">
    <name type="scientific">Buchnera aphidicola</name>
    <name type="common">Hyadaphis tataricae</name>
    <dbReference type="NCBI Taxonomy" id="1241859"/>
    <lineage>
        <taxon>Bacteria</taxon>
        <taxon>Pseudomonadati</taxon>
        <taxon>Pseudomonadota</taxon>
        <taxon>Gammaproteobacteria</taxon>
        <taxon>Enterobacterales</taxon>
        <taxon>Erwiniaceae</taxon>
        <taxon>Buchnera</taxon>
    </lineage>
</organism>
<dbReference type="PROSITE" id="PS51464">
    <property type="entry name" value="SIS"/>
    <property type="match status" value="1"/>
</dbReference>
<dbReference type="InterPro" id="IPR001347">
    <property type="entry name" value="SIS_dom"/>
</dbReference>
<proteinExistence type="inferred from homology"/>
<dbReference type="AlphaFoldDB" id="A0A4D6XVU4"/>
<comment type="similarity">
    <text evidence="4 10">Belongs to the SIS family. GmhA subfamily.</text>
</comment>
<dbReference type="UniPathway" id="UPA00041">
    <property type="reaction ID" value="UER00436"/>
</dbReference>
<dbReference type="InterPro" id="IPR035461">
    <property type="entry name" value="GmhA/DiaA"/>
</dbReference>
<dbReference type="NCBIfam" id="NF001628">
    <property type="entry name" value="PRK00414.1"/>
    <property type="match status" value="1"/>
</dbReference>
<accession>A0A4D6XVU4</accession>
<dbReference type="CDD" id="cd05006">
    <property type="entry name" value="SIS_GmhA"/>
    <property type="match status" value="1"/>
</dbReference>
<feature type="binding site" evidence="10">
    <location>
        <position position="124"/>
    </location>
    <ligand>
        <name>substrate</name>
    </ligand>
</feature>
<dbReference type="GO" id="GO:0005975">
    <property type="term" value="P:carbohydrate metabolic process"/>
    <property type="evidence" value="ECO:0007669"/>
    <property type="project" value="UniProtKB-UniRule"/>
</dbReference>
<evidence type="ECO:0000256" key="8">
    <source>
        <dbReference type="ARBA" id="ARBA00023235"/>
    </source>
</evidence>
<comment type="function">
    <text evidence="2 10">Catalyzes the isomerization of sedoheptulose 7-phosphate in D-glycero-D-manno-heptose 7-phosphate.</text>
</comment>
<dbReference type="GO" id="GO:0008968">
    <property type="term" value="F:D-sedoheptulose 7-phosphate isomerase activity"/>
    <property type="evidence" value="ECO:0007669"/>
    <property type="project" value="UniProtKB-UniRule"/>
</dbReference>
<comment type="subunit">
    <text evidence="10">Homotetramer.</text>
</comment>
<dbReference type="EC" id="5.3.1.28" evidence="10"/>
<comment type="pathway">
    <text evidence="10">Carbohydrate biosynthesis; D-glycero-D-manno-heptose 7-phosphate biosynthesis; D-glycero-alpha-D-manno-heptose 7-phosphate and D-glycero-beta-D-manno-heptose 7-phosphate from sedoheptulose 7-phosphate: step 1/1.</text>
</comment>
<evidence type="ECO:0000256" key="10">
    <source>
        <dbReference type="HAMAP-Rule" id="MF_00067"/>
    </source>
</evidence>
<dbReference type="NCBIfam" id="TIGR00441">
    <property type="entry name" value="gmhA"/>
    <property type="match status" value="1"/>
</dbReference>
<dbReference type="PANTHER" id="PTHR30390">
    <property type="entry name" value="SEDOHEPTULOSE 7-PHOSPHATE ISOMERASE / DNAA INITIATOR-ASSOCIATING FACTOR FOR REPLICATION INITIATION"/>
    <property type="match status" value="1"/>
</dbReference>
<sequence>MYTKIIVSELNQASELLKKFLKNKQQINKIEDAAMLITESFKQGKKVISCGNGGSNCDAAHFSEELTGLYREKRTGYPALSISDISYMSSIGNDFGYEQVFSRFIQSVGSSGDVLLAISTSGNSLNIIEAIKEAKKKNIKTILLTGNNGGQAKKLKLSDIEICVPYNGYSDRIQEIHIKIIHIIILIIENEMKKRI</sequence>
<keyword evidence="6 10" id="KW-0479">Metal-binding</keyword>
<keyword evidence="9 10" id="KW-0119">Carbohydrate metabolism</keyword>
<evidence type="ECO:0000313" key="12">
    <source>
        <dbReference type="EMBL" id="QCI21556.1"/>
    </source>
</evidence>
<dbReference type="EMBL" id="CP034873">
    <property type="protein sequence ID" value="QCI21556.1"/>
    <property type="molecule type" value="Genomic_DNA"/>
</dbReference>
<dbReference type="OrthoDB" id="9810929at2"/>
<dbReference type="GO" id="GO:2001061">
    <property type="term" value="P:D-glycero-D-manno-heptose 7-phosphate biosynthetic process"/>
    <property type="evidence" value="ECO:0007669"/>
    <property type="project" value="UniProtKB-UniPathway"/>
</dbReference>
<evidence type="ECO:0000256" key="5">
    <source>
        <dbReference type="ARBA" id="ARBA00022490"/>
    </source>
</evidence>
<feature type="domain" description="SIS" evidence="11">
    <location>
        <begin position="37"/>
        <end position="196"/>
    </location>
</feature>
<dbReference type="GO" id="GO:0008270">
    <property type="term" value="F:zinc ion binding"/>
    <property type="evidence" value="ECO:0007669"/>
    <property type="project" value="UniProtKB-UniRule"/>
</dbReference>
<keyword evidence="5 10" id="KW-0963">Cytoplasm</keyword>
<feature type="binding site" evidence="10">
    <location>
        <begin position="52"/>
        <end position="54"/>
    </location>
    <ligand>
        <name>substrate</name>
    </ligand>
</feature>
<evidence type="ECO:0000313" key="13">
    <source>
        <dbReference type="Proteomes" id="UP000298773"/>
    </source>
</evidence>
<reference evidence="12 13" key="1">
    <citation type="submission" date="2018-12" db="EMBL/GenBank/DDBJ databases">
        <authorList>
            <person name="Chong R.A."/>
        </authorList>
    </citation>
    <scope>NUCLEOTIDE SEQUENCE [LARGE SCALE GENOMIC DNA]</scope>
    <source>
        <strain evidence="12 13">Hta</strain>
    </source>
</reference>
<dbReference type="HAMAP" id="MF_00067">
    <property type="entry name" value="GmhA"/>
    <property type="match status" value="1"/>
</dbReference>
<dbReference type="RefSeq" id="WP_158356526.1">
    <property type="nucleotide sequence ID" value="NZ_CP034873.1"/>
</dbReference>
<gene>
    <name evidence="10" type="primary">gmhA</name>
    <name evidence="12" type="ORF">D9V69_01245</name>
</gene>
<dbReference type="InterPro" id="IPR004515">
    <property type="entry name" value="Phosphoheptose_Isoase"/>
</dbReference>
<feature type="binding site" evidence="10">
    <location>
        <position position="61"/>
    </location>
    <ligand>
        <name>Zn(2+)</name>
        <dbReference type="ChEBI" id="CHEBI:29105"/>
    </ligand>
</feature>
<evidence type="ECO:0000256" key="1">
    <source>
        <dbReference type="ARBA" id="ARBA00000348"/>
    </source>
</evidence>
<dbReference type="InterPro" id="IPR050099">
    <property type="entry name" value="SIS_GmhA/DiaA_subfam"/>
</dbReference>
<dbReference type="GO" id="GO:0005737">
    <property type="term" value="C:cytoplasm"/>
    <property type="evidence" value="ECO:0007669"/>
    <property type="project" value="UniProtKB-SubCell"/>
</dbReference>
<comment type="miscellaneous">
    <text evidence="10">The reaction produces a racemic mixture of D-glycero-alpha-D-manno-heptose 7-phosphate and D-glycero-beta-D-manno-heptose 7-phosphate.</text>
</comment>
<feature type="binding site" evidence="10">
    <location>
        <begin position="119"/>
        <end position="121"/>
    </location>
    <ligand>
        <name>substrate</name>
    </ligand>
</feature>
<dbReference type="InterPro" id="IPR046348">
    <property type="entry name" value="SIS_dom_sf"/>
</dbReference>
<dbReference type="Proteomes" id="UP000298773">
    <property type="component" value="Chromosome"/>
</dbReference>
<comment type="catalytic activity">
    <reaction evidence="1 10">
        <text>2 D-sedoheptulose 7-phosphate = D-glycero-alpha-D-manno-heptose 7-phosphate + D-glycero-beta-D-manno-heptose 7-phosphate</text>
        <dbReference type="Rhea" id="RHEA:27489"/>
        <dbReference type="ChEBI" id="CHEBI:57483"/>
        <dbReference type="ChEBI" id="CHEBI:60203"/>
        <dbReference type="ChEBI" id="CHEBI:60204"/>
        <dbReference type="EC" id="5.3.1.28"/>
    </reaction>
</comment>
<feature type="binding site" evidence="10">
    <location>
        <position position="65"/>
    </location>
    <ligand>
        <name>Zn(2+)</name>
        <dbReference type="ChEBI" id="CHEBI:29105"/>
    </ligand>
</feature>
<evidence type="ECO:0000256" key="9">
    <source>
        <dbReference type="ARBA" id="ARBA00023277"/>
    </source>
</evidence>
<comment type="cofactor">
    <cofactor evidence="10">
        <name>Zn(2+)</name>
        <dbReference type="ChEBI" id="CHEBI:29105"/>
    </cofactor>
    <text evidence="10">Binds 1 zinc ion per subunit.</text>
</comment>
<dbReference type="SUPFAM" id="SSF53697">
    <property type="entry name" value="SIS domain"/>
    <property type="match status" value="1"/>
</dbReference>
<feature type="binding site" evidence="10">
    <location>
        <begin position="93"/>
        <end position="94"/>
    </location>
    <ligand>
        <name>substrate</name>
    </ligand>
</feature>
<dbReference type="Pfam" id="PF13580">
    <property type="entry name" value="SIS_2"/>
    <property type="match status" value="1"/>
</dbReference>
<comment type="subcellular location">
    <subcellularLocation>
        <location evidence="3 10">Cytoplasm</location>
    </subcellularLocation>
</comment>
<feature type="binding site" evidence="10">
    <location>
        <position position="182"/>
    </location>
    <ligand>
        <name>Zn(2+)</name>
        <dbReference type="ChEBI" id="CHEBI:29105"/>
    </ligand>
</feature>
<feature type="binding site" evidence="10">
    <location>
        <position position="65"/>
    </location>
    <ligand>
        <name>substrate</name>
    </ligand>
</feature>
<feature type="binding site" evidence="10">
    <location>
        <position position="174"/>
    </location>
    <ligand>
        <name>substrate</name>
    </ligand>
</feature>